<feature type="transmembrane region" description="Helical" evidence="1">
    <location>
        <begin position="461"/>
        <end position="481"/>
    </location>
</feature>
<keyword evidence="1" id="KW-0472">Membrane</keyword>
<gene>
    <name evidence="2" type="ORF">GI584_04620</name>
</gene>
<keyword evidence="1" id="KW-1133">Transmembrane helix</keyword>
<dbReference type="RefSeq" id="WP_153790415.1">
    <property type="nucleotide sequence ID" value="NZ_CP045915.1"/>
</dbReference>
<name>A0A5Q2TEZ1_9BACI</name>
<feature type="transmembrane region" description="Helical" evidence="1">
    <location>
        <begin position="193"/>
        <end position="211"/>
    </location>
</feature>
<dbReference type="AlphaFoldDB" id="A0A5Q2TEZ1"/>
<dbReference type="KEGG" id="grc:GI584_04620"/>
<feature type="transmembrane region" description="Helical" evidence="1">
    <location>
        <begin position="84"/>
        <end position="103"/>
    </location>
</feature>
<evidence type="ECO:0000313" key="3">
    <source>
        <dbReference type="Proteomes" id="UP000339690"/>
    </source>
</evidence>
<dbReference type="EMBL" id="CP045915">
    <property type="protein sequence ID" value="QGH33364.1"/>
    <property type="molecule type" value="Genomic_DNA"/>
</dbReference>
<feature type="transmembrane region" description="Helical" evidence="1">
    <location>
        <begin position="297"/>
        <end position="316"/>
    </location>
</feature>
<feature type="transmembrane region" description="Helical" evidence="1">
    <location>
        <begin position="237"/>
        <end position="258"/>
    </location>
</feature>
<feature type="transmembrane region" description="Helical" evidence="1">
    <location>
        <begin position="163"/>
        <end position="186"/>
    </location>
</feature>
<proteinExistence type="predicted"/>
<feature type="transmembrane region" description="Helical" evidence="1">
    <location>
        <begin position="21"/>
        <end position="43"/>
    </location>
</feature>
<reference evidence="2 3" key="1">
    <citation type="submission" date="2019-11" db="EMBL/GenBank/DDBJ databases">
        <title>Gracilibacillus salitolerans sp. nov., a moderate halophile isolated from a saline soil in northwest China.</title>
        <authorList>
            <person name="Gan L."/>
        </authorList>
    </citation>
    <scope>NUCLEOTIDE SEQUENCE [LARGE SCALE GENOMIC DNA]</scope>
    <source>
        <strain evidence="2 3">SCU50</strain>
    </source>
</reference>
<evidence type="ECO:0000313" key="2">
    <source>
        <dbReference type="EMBL" id="QGH33364.1"/>
    </source>
</evidence>
<evidence type="ECO:0000256" key="1">
    <source>
        <dbReference type="SAM" id="Phobius"/>
    </source>
</evidence>
<feature type="transmembrane region" description="Helical" evidence="1">
    <location>
        <begin position="124"/>
        <end position="151"/>
    </location>
</feature>
<feature type="transmembrane region" description="Helical" evidence="1">
    <location>
        <begin position="501"/>
        <end position="524"/>
    </location>
</feature>
<keyword evidence="3" id="KW-1185">Reference proteome</keyword>
<feature type="transmembrane region" description="Helical" evidence="1">
    <location>
        <begin position="392"/>
        <end position="413"/>
    </location>
</feature>
<organism evidence="2 3">
    <name type="scientific">Gracilibacillus salitolerans</name>
    <dbReference type="NCBI Taxonomy" id="2663022"/>
    <lineage>
        <taxon>Bacteria</taxon>
        <taxon>Bacillati</taxon>
        <taxon>Bacillota</taxon>
        <taxon>Bacilli</taxon>
        <taxon>Bacillales</taxon>
        <taxon>Bacillaceae</taxon>
        <taxon>Gracilibacillus</taxon>
    </lineage>
</organism>
<dbReference type="InterPro" id="IPR025699">
    <property type="entry name" value="ABC2_memb-like"/>
</dbReference>
<protein>
    <submittedName>
        <fullName evidence="2">ABC transporter permease</fullName>
    </submittedName>
</protein>
<feature type="transmembrane region" description="Helical" evidence="1">
    <location>
        <begin position="344"/>
        <end position="365"/>
    </location>
</feature>
<keyword evidence="1" id="KW-0812">Transmembrane</keyword>
<dbReference type="Pfam" id="PF13346">
    <property type="entry name" value="ABC2_membrane_5"/>
    <property type="match status" value="1"/>
</dbReference>
<accession>A0A5Q2TEZ1</accession>
<sequence>MLFHQLRFLLRFNARQNWLASIIWALSIVGITVVVAGAFVNLFGSTQERDTMAQTLENPAMVAMVGPVYGIDNYTTGAMMANQMLLFTAIVLGIMSILMLTKLTRKQEEEGKFELIRSMPVGRLSSLSSSLILVALVNIIIGLVTAIGLIVINVEGIDVEGSIMYGAVLTVTGLMFTSITAVITQLTETSRGAVGLSMAVLLLAYFVRAIGDVSSEALSLISPLGLILRAEVYVDNYWWPVIVSVLIAMVFTVLAFYLHNRRDLGAGLLPSKPGKKEASKLLLSPIGLILRLQRTQIISWLVAMIFLGASYGSVLGDLESFFADNEMFQQLLGDNSEYTMTEQFMTMLMVILSIFATIPMVISFLRVRGEEKKERNDHLLTTGISRYKLLSYYLGVSVVIGVVSLFIALYGLWAAGAAVMDDPIPFENILKAGMSYLPAMLIILAIANLLFAFLPKWTSLVWAYLVFSFFTVYLGGMIDIPEWLANISSFNHIPQIPVDEFTWSPLIVLLVIGIISLIASQFGYRNRDEIG</sequence>
<dbReference type="Proteomes" id="UP000339690">
    <property type="component" value="Chromosome"/>
</dbReference>
<feature type="transmembrane region" description="Helical" evidence="1">
    <location>
        <begin position="433"/>
        <end position="454"/>
    </location>
</feature>